<dbReference type="RefSeq" id="WP_181753562.1">
    <property type="nucleotide sequence ID" value="NZ_JACEIQ010000018.1"/>
</dbReference>
<keyword evidence="1" id="KW-0479">Metal-binding</keyword>
<feature type="domain" description="NodB homology" evidence="4">
    <location>
        <begin position="108"/>
        <end position="290"/>
    </location>
</feature>
<feature type="region of interest" description="Disordered" evidence="3">
    <location>
        <begin position="32"/>
        <end position="88"/>
    </location>
</feature>
<dbReference type="EMBL" id="JACEIQ010000018">
    <property type="protein sequence ID" value="MBA4495762.1"/>
    <property type="molecule type" value="Genomic_DNA"/>
</dbReference>
<evidence type="ECO:0000256" key="1">
    <source>
        <dbReference type="ARBA" id="ARBA00022723"/>
    </source>
</evidence>
<evidence type="ECO:0000256" key="2">
    <source>
        <dbReference type="ARBA" id="ARBA00022801"/>
    </source>
</evidence>
<dbReference type="GO" id="GO:0016810">
    <property type="term" value="F:hydrolase activity, acting on carbon-nitrogen (but not peptide) bonds"/>
    <property type="evidence" value="ECO:0007669"/>
    <property type="project" value="InterPro"/>
</dbReference>
<dbReference type="GO" id="GO:0046872">
    <property type="term" value="F:metal ion binding"/>
    <property type="evidence" value="ECO:0007669"/>
    <property type="project" value="UniProtKB-KW"/>
</dbReference>
<sequence>MNIMRKVGAFLMLFFLVLIGCTDVKADEKVSRLSEKPSTKPSQRPDQVKAKKQEQAKASRQKQIQEKNKIEQQPEKKLPTAPLTQEEKKELEKYKDQVLFYKGPTTRKRVALTFDDGPDKYYTPQILDILKRERIRATFFVVGNLAQKNPDVLRRIDQEGHVIGNHSWSHPQFTKISKRGVESQLSKTNKAIRDATGKEPLLIRPPYGSINKRLEKQIGGKGYKIINWSVDTLDWKGRSSDRILLTVKKQVKPGGIILQHSSGAKGRLNGTVEALPQVITYLKKNGYEFVTVDELLHTPAYANSSR</sequence>
<protein>
    <submittedName>
        <fullName evidence="5">Polysaccharide deacetylase family protein</fullName>
    </submittedName>
</protein>
<dbReference type="PROSITE" id="PS51677">
    <property type="entry name" value="NODB"/>
    <property type="match status" value="1"/>
</dbReference>
<dbReference type="PANTHER" id="PTHR10587">
    <property type="entry name" value="GLYCOSYL TRANSFERASE-RELATED"/>
    <property type="match status" value="1"/>
</dbReference>
<dbReference type="GO" id="GO:0005975">
    <property type="term" value="P:carbohydrate metabolic process"/>
    <property type="evidence" value="ECO:0007669"/>
    <property type="project" value="InterPro"/>
</dbReference>
<proteinExistence type="predicted"/>
<dbReference type="Gene3D" id="3.20.20.370">
    <property type="entry name" value="Glycoside hydrolase/deacetylase"/>
    <property type="match status" value="1"/>
</dbReference>
<evidence type="ECO:0000256" key="3">
    <source>
        <dbReference type="SAM" id="MobiDB-lite"/>
    </source>
</evidence>
<evidence type="ECO:0000259" key="4">
    <source>
        <dbReference type="PROSITE" id="PS51677"/>
    </source>
</evidence>
<feature type="compositionally biased region" description="Basic and acidic residues" evidence="3">
    <location>
        <begin position="46"/>
        <end position="78"/>
    </location>
</feature>
<keyword evidence="2" id="KW-0378">Hydrolase</keyword>
<gene>
    <name evidence="5" type="ORF">H1191_15820</name>
</gene>
<dbReference type="InterPro" id="IPR011330">
    <property type="entry name" value="Glyco_hydro/deAcase_b/a-brl"/>
</dbReference>
<dbReference type="SUPFAM" id="SSF88713">
    <property type="entry name" value="Glycoside hydrolase/deacetylase"/>
    <property type="match status" value="1"/>
</dbReference>
<dbReference type="AlphaFoldDB" id="A0A7W1WTM3"/>
<name>A0A7W1WTM3_9BACL</name>
<comment type="caution">
    <text evidence="5">The sequence shown here is derived from an EMBL/GenBank/DDBJ whole genome shotgun (WGS) entry which is preliminary data.</text>
</comment>
<dbReference type="Pfam" id="PF01522">
    <property type="entry name" value="Polysacc_deac_1"/>
    <property type="match status" value="1"/>
</dbReference>
<dbReference type="GO" id="GO:0016020">
    <property type="term" value="C:membrane"/>
    <property type="evidence" value="ECO:0007669"/>
    <property type="project" value="TreeGrafter"/>
</dbReference>
<accession>A0A7W1WTM3</accession>
<dbReference type="Proteomes" id="UP000535491">
    <property type="component" value="Unassembled WGS sequence"/>
</dbReference>
<dbReference type="CDD" id="cd10917">
    <property type="entry name" value="CE4_NodB_like_6s_7s"/>
    <property type="match status" value="1"/>
</dbReference>
<reference evidence="5 6" key="1">
    <citation type="submission" date="2020-07" db="EMBL/GenBank/DDBJ databases">
        <authorList>
            <person name="Feng H."/>
        </authorList>
    </citation>
    <scope>NUCLEOTIDE SEQUENCE [LARGE SCALE GENOMIC DNA]</scope>
    <source>
        <strain evidence="6">s-10</strain>
    </source>
</reference>
<evidence type="ECO:0000313" key="6">
    <source>
        <dbReference type="Proteomes" id="UP000535491"/>
    </source>
</evidence>
<evidence type="ECO:0000313" key="5">
    <source>
        <dbReference type="EMBL" id="MBA4495762.1"/>
    </source>
</evidence>
<dbReference type="InterPro" id="IPR002509">
    <property type="entry name" value="NODB_dom"/>
</dbReference>
<dbReference type="InterPro" id="IPR050248">
    <property type="entry name" value="Polysacc_deacetylase_ArnD"/>
</dbReference>
<dbReference type="PROSITE" id="PS51257">
    <property type="entry name" value="PROKAR_LIPOPROTEIN"/>
    <property type="match status" value="1"/>
</dbReference>
<organism evidence="5 6">
    <name type="scientific">Paenactinomyces guangxiensis</name>
    <dbReference type="NCBI Taxonomy" id="1490290"/>
    <lineage>
        <taxon>Bacteria</taxon>
        <taxon>Bacillati</taxon>
        <taxon>Bacillota</taxon>
        <taxon>Bacilli</taxon>
        <taxon>Bacillales</taxon>
        <taxon>Thermoactinomycetaceae</taxon>
        <taxon>Paenactinomyces</taxon>
    </lineage>
</organism>
<keyword evidence="6" id="KW-1185">Reference proteome</keyword>
<dbReference type="PANTHER" id="PTHR10587:SF133">
    <property type="entry name" value="CHITIN DEACETYLASE 1-RELATED"/>
    <property type="match status" value="1"/>
</dbReference>